<sequence>MPAPITEPKPNQVRSHQLRQRFISFSLSFLSSTISSASSERLATRSFNLVNVCDSADRYALQFWKESPGKKSRLVITSSLGWLLLFIGSFFYGWTPISSIIVIDKVANEPNVTFFQASCHIVKTHGQWRIGH</sequence>
<keyword evidence="1" id="KW-0812">Transmembrane</keyword>
<reference evidence="2 3" key="1">
    <citation type="submission" date="2020-09" db="EMBL/GenBank/DDBJ databases">
        <title>De no assembly of potato wild relative species, Solanum commersonii.</title>
        <authorList>
            <person name="Cho K."/>
        </authorList>
    </citation>
    <scope>NUCLEOTIDE SEQUENCE [LARGE SCALE GENOMIC DNA]</scope>
    <source>
        <strain evidence="2">LZ3.2</strain>
        <tissue evidence="2">Leaf</tissue>
    </source>
</reference>
<keyword evidence="1" id="KW-0472">Membrane</keyword>
<dbReference type="AlphaFoldDB" id="A0A9J6AG24"/>
<evidence type="ECO:0000313" key="2">
    <source>
        <dbReference type="EMBL" id="KAG5623050.1"/>
    </source>
</evidence>
<name>A0A9J6AG24_SOLCO</name>
<proteinExistence type="predicted"/>
<dbReference type="EMBL" id="JACXVP010000002">
    <property type="protein sequence ID" value="KAG5623050.1"/>
    <property type="molecule type" value="Genomic_DNA"/>
</dbReference>
<keyword evidence="1" id="KW-1133">Transmembrane helix</keyword>
<evidence type="ECO:0000256" key="1">
    <source>
        <dbReference type="SAM" id="Phobius"/>
    </source>
</evidence>
<evidence type="ECO:0000313" key="3">
    <source>
        <dbReference type="Proteomes" id="UP000824120"/>
    </source>
</evidence>
<gene>
    <name evidence="2" type="ORF">H5410_008268</name>
</gene>
<dbReference type="Proteomes" id="UP000824120">
    <property type="component" value="Chromosome 2"/>
</dbReference>
<feature type="transmembrane region" description="Helical" evidence="1">
    <location>
        <begin position="74"/>
        <end position="94"/>
    </location>
</feature>
<keyword evidence="3" id="KW-1185">Reference proteome</keyword>
<comment type="caution">
    <text evidence="2">The sequence shown here is derived from an EMBL/GenBank/DDBJ whole genome shotgun (WGS) entry which is preliminary data.</text>
</comment>
<organism evidence="2 3">
    <name type="scientific">Solanum commersonii</name>
    <name type="common">Commerson's wild potato</name>
    <name type="synonym">Commerson's nightshade</name>
    <dbReference type="NCBI Taxonomy" id="4109"/>
    <lineage>
        <taxon>Eukaryota</taxon>
        <taxon>Viridiplantae</taxon>
        <taxon>Streptophyta</taxon>
        <taxon>Embryophyta</taxon>
        <taxon>Tracheophyta</taxon>
        <taxon>Spermatophyta</taxon>
        <taxon>Magnoliopsida</taxon>
        <taxon>eudicotyledons</taxon>
        <taxon>Gunneridae</taxon>
        <taxon>Pentapetalae</taxon>
        <taxon>asterids</taxon>
        <taxon>lamiids</taxon>
        <taxon>Solanales</taxon>
        <taxon>Solanaceae</taxon>
        <taxon>Solanoideae</taxon>
        <taxon>Solaneae</taxon>
        <taxon>Solanum</taxon>
    </lineage>
</organism>
<feature type="non-terminal residue" evidence="2">
    <location>
        <position position="1"/>
    </location>
</feature>
<accession>A0A9J6AG24</accession>
<protein>
    <submittedName>
        <fullName evidence="2">Uncharacterized protein</fullName>
    </submittedName>
</protein>